<organism evidence="1 2">
    <name type="scientific">Gossypium australe</name>
    <dbReference type="NCBI Taxonomy" id="47621"/>
    <lineage>
        <taxon>Eukaryota</taxon>
        <taxon>Viridiplantae</taxon>
        <taxon>Streptophyta</taxon>
        <taxon>Embryophyta</taxon>
        <taxon>Tracheophyta</taxon>
        <taxon>Spermatophyta</taxon>
        <taxon>Magnoliopsida</taxon>
        <taxon>eudicotyledons</taxon>
        <taxon>Gunneridae</taxon>
        <taxon>Pentapetalae</taxon>
        <taxon>rosids</taxon>
        <taxon>malvids</taxon>
        <taxon>Malvales</taxon>
        <taxon>Malvaceae</taxon>
        <taxon>Malvoideae</taxon>
        <taxon>Gossypium</taxon>
    </lineage>
</organism>
<dbReference type="EMBL" id="SMMG02000005">
    <property type="protein sequence ID" value="KAA3472634.1"/>
    <property type="molecule type" value="Genomic_DNA"/>
</dbReference>
<keyword evidence="1" id="KW-0695">RNA-directed DNA polymerase</keyword>
<accession>A0A5B6VUI7</accession>
<dbReference type="AlphaFoldDB" id="A0A5B6VUI7"/>
<keyword evidence="1" id="KW-0548">Nucleotidyltransferase</keyword>
<evidence type="ECO:0000313" key="2">
    <source>
        <dbReference type="Proteomes" id="UP000325315"/>
    </source>
</evidence>
<dbReference type="GO" id="GO:0003964">
    <property type="term" value="F:RNA-directed DNA polymerase activity"/>
    <property type="evidence" value="ECO:0007669"/>
    <property type="project" value="UniProtKB-KW"/>
</dbReference>
<gene>
    <name evidence="1" type="ORF">EPI10_023102</name>
</gene>
<protein>
    <submittedName>
        <fullName evidence="1">Reverse transcriptase</fullName>
    </submittedName>
</protein>
<dbReference type="Proteomes" id="UP000325315">
    <property type="component" value="Unassembled WGS sequence"/>
</dbReference>
<sequence>MAKMEGKLAGTKVGRGKIAVSHLFFADDSMLFEEASIERANNMKAIIKEYEKQKCGNGSKGTGGGILGVRISNNPERYLGLPTMIGRRKKHAFVDIKERFEKALQNWSLRLL</sequence>
<evidence type="ECO:0000313" key="1">
    <source>
        <dbReference type="EMBL" id="KAA3472634.1"/>
    </source>
</evidence>
<comment type="caution">
    <text evidence="1">The sequence shown here is derived from an EMBL/GenBank/DDBJ whole genome shotgun (WGS) entry which is preliminary data.</text>
</comment>
<name>A0A5B6VUI7_9ROSI</name>
<reference evidence="1" key="1">
    <citation type="submission" date="2019-08" db="EMBL/GenBank/DDBJ databases">
        <authorList>
            <person name="Liu F."/>
        </authorList>
    </citation>
    <scope>NUCLEOTIDE SEQUENCE [LARGE SCALE GENOMIC DNA]</scope>
    <source>
        <strain evidence="1">PA1801</strain>
        <tissue evidence="1">Leaf</tissue>
    </source>
</reference>
<keyword evidence="1" id="KW-0808">Transferase</keyword>
<proteinExistence type="predicted"/>
<dbReference type="OrthoDB" id="1936608at2759"/>
<keyword evidence="2" id="KW-1185">Reference proteome</keyword>